<reference evidence="2" key="1">
    <citation type="journal article" date="2011" name="Environ. Microbiol.">
        <title>Genomic insights into the metabolic potential of the polycyclic aromatic hydrocarbon degrading sulfate-reducing Deltaproteobacterium N47.</title>
        <authorList>
            <person name="Bergmann F."/>
            <person name="Selesi D."/>
            <person name="Weinmaier T."/>
            <person name="Tischler P."/>
            <person name="Rattei T."/>
            <person name="Meckenstock R.U."/>
        </authorList>
    </citation>
    <scope>NUCLEOTIDE SEQUENCE</scope>
</reference>
<dbReference type="EMBL" id="FR695868">
    <property type="protein sequence ID" value="CBX28092.1"/>
    <property type="molecule type" value="Genomic_DNA"/>
</dbReference>
<keyword evidence="1" id="KW-0812">Transmembrane</keyword>
<keyword evidence="1" id="KW-0472">Membrane</keyword>
<organism evidence="2">
    <name type="scientific">uncultured Desulfobacterium sp</name>
    <dbReference type="NCBI Taxonomy" id="201089"/>
    <lineage>
        <taxon>Bacteria</taxon>
        <taxon>Pseudomonadati</taxon>
        <taxon>Thermodesulfobacteriota</taxon>
        <taxon>Desulfobacteria</taxon>
        <taxon>Desulfobacterales</taxon>
        <taxon>Desulfobacteriaceae</taxon>
        <taxon>Desulfobacterium</taxon>
        <taxon>environmental samples</taxon>
    </lineage>
</organism>
<evidence type="ECO:0000313" key="2">
    <source>
        <dbReference type="EMBL" id="CBX28092.1"/>
    </source>
</evidence>
<feature type="transmembrane region" description="Helical" evidence="1">
    <location>
        <begin position="31"/>
        <end position="50"/>
    </location>
</feature>
<sequence>MDASEILTQEYNKLWAEKLVHKQGIRKFHNYLTYITAIGSLALAFHGLNAQDVISAVNNTQKAKEIMENASSILHLFFIPFAPVLLITLTFPLNDMFHIYAIGNHIGKIESRINLMENKKLLLWEHQVCPKVYGGDEDQKGNKISNIIMMGDALLLIPALFVLGVITTYISTSFIYHNLSTLWAVGYLALVTYMFGMVIGLALKLKNYTSPKGKLTVIIQNANDCSEINESKSVV</sequence>
<name>E1YBZ8_9BACT</name>
<gene>
    <name evidence="2" type="ORF">N47_G34160</name>
</gene>
<proteinExistence type="predicted"/>
<feature type="transmembrane region" description="Helical" evidence="1">
    <location>
        <begin position="70"/>
        <end position="91"/>
    </location>
</feature>
<dbReference type="AlphaFoldDB" id="E1YBZ8"/>
<accession>E1YBZ8</accession>
<feature type="transmembrane region" description="Helical" evidence="1">
    <location>
        <begin position="182"/>
        <end position="203"/>
    </location>
</feature>
<evidence type="ECO:0000256" key="1">
    <source>
        <dbReference type="SAM" id="Phobius"/>
    </source>
</evidence>
<protein>
    <submittedName>
        <fullName evidence="2">Uncharacterized protein</fullName>
    </submittedName>
</protein>
<keyword evidence="1" id="KW-1133">Transmembrane helix</keyword>
<feature type="transmembrane region" description="Helical" evidence="1">
    <location>
        <begin position="153"/>
        <end position="176"/>
    </location>
</feature>